<sequence length="207" mass="23088">MATISVVKKGDSMVDGGRGEPEEIEFLSIENSEIREVLIQATVEEEKRKEAEFWVVNSDEDMILATLVADIKSTHSKGGVNGFCQWIRNMDDMYRFVDTSALFEETGYKNDHRACELLSRMMVVEAYQLLLLPFNAGNDSPIKEIYIDKEKKVDGGGDGGGGGSGDGHVHKLPPSFFKYDNVGCYTTDSDTEDEKPNEHDYPSSQSR</sequence>
<comment type="caution">
    <text evidence="2">The sequence shown here is derived from an EMBL/GenBank/DDBJ whole genome shotgun (WGS) entry which is preliminary data.</text>
</comment>
<name>A0AAD5ICR1_ACENE</name>
<evidence type="ECO:0000313" key="2">
    <source>
        <dbReference type="EMBL" id="KAI9160385.1"/>
    </source>
</evidence>
<dbReference type="AlphaFoldDB" id="A0AAD5ICR1"/>
<dbReference type="EMBL" id="JAJSOW010000106">
    <property type="protein sequence ID" value="KAI9160385.1"/>
    <property type="molecule type" value="Genomic_DNA"/>
</dbReference>
<reference evidence="2" key="2">
    <citation type="submission" date="2023-02" db="EMBL/GenBank/DDBJ databases">
        <authorList>
            <person name="Swenson N.G."/>
            <person name="Wegrzyn J.L."/>
            <person name="Mcevoy S.L."/>
        </authorList>
    </citation>
    <scope>NUCLEOTIDE SEQUENCE</scope>
    <source>
        <strain evidence="2">91603</strain>
        <tissue evidence="2">Leaf</tissue>
    </source>
</reference>
<evidence type="ECO:0000313" key="3">
    <source>
        <dbReference type="Proteomes" id="UP001064489"/>
    </source>
</evidence>
<keyword evidence="3" id="KW-1185">Reference proteome</keyword>
<feature type="region of interest" description="Disordered" evidence="1">
    <location>
        <begin position="187"/>
        <end position="207"/>
    </location>
</feature>
<accession>A0AAD5ICR1</accession>
<reference evidence="2" key="1">
    <citation type="journal article" date="2022" name="Plant J.">
        <title>Strategies of tolerance reflected in two North American maple genomes.</title>
        <authorList>
            <person name="McEvoy S.L."/>
            <person name="Sezen U.U."/>
            <person name="Trouern-Trend A."/>
            <person name="McMahon S.M."/>
            <person name="Schaberg P.G."/>
            <person name="Yang J."/>
            <person name="Wegrzyn J.L."/>
            <person name="Swenson N.G."/>
        </authorList>
    </citation>
    <scope>NUCLEOTIDE SEQUENCE</scope>
    <source>
        <strain evidence="2">91603</strain>
    </source>
</reference>
<gene>
    <name evidence="2" type="ORF">LWI28_007657</name>
</gene>
<proteinExistence type="predicted"/>
<evidence type="ECO:0000256" key="1">
    <source>
        <dbReference type="SAM" id="MobiDB-lite"/>
    </source>
</evidence>
<dbReference type="Proteomes" id="UP001064489">
    <property type="component" value="Chromosome 2"/>
</dbReference>
<protein>
    <submittedName>
        <fullName evidence="2">Uncharacterized protein</fullName>
    </submittedName>
</protein>
<organism evidence="2 3">
    <name type="scientific">Acer negundo</name>
    <name type="common">Box elder</name>
    <dbReference type="NCBI Taxonomy" id="4023"/>
    <lineage>
        <taxon>Eukaryota</taxon>
        <taxon>Viridiplantae</taxon>
        <taxon>Streptophyta</taxon>
        <taxon>Embryophyta</taxon>
        <taxon>Tracheophyta</taxon>
        <taxon>Spermatophyta</taxon>
        <taxon>Magnoliopsida</taxon>
        <taxon>eudicotyledons</taxon>
        <taxon>Gunneridae</taxon>
        <taxon>Pentapetalae</taxon>
        <taxon>rosids</taxon>
        <taxon>malvids</taxon>
        <taxon>Sapindales</taxon>
        <taxon>Sapindaceae</taxon>
        <taxon>Hippocastanoideae</taxon>
        <taxon>Acereae</taxon>
        <taxon>Acer</taxon>
    </lineage>
</organism>